<dbReference type="InterPro" id="IPR002557">
    <property type="entry name" value="Chitin-bd_dom"/>
</dbReference>
<evidence type="ECO:0000313" key="4">
    <source>
        <dbReference type="Proteomes" id="UP001200034"/>
    </source>
</evidence>
<evidence type="ECO:0000256" key="1">
    <source>
        <dbReference type="SAM" id="SignalP"/>
    </source>
</evidence>
<feature type="signal peptide" evidence="1">
    <location>
        <begin position="1"/>
        <end position="22"/>
    </location>
</feature>
<dbReference type="SMART" id="SM00494">
    <property type="entry name" value="ChtBD2"/>
    <property type="match status" value="2"/>
</dbReference>
<dbReference type="Gene3D" id="2.170.140.10">
    <property type="entry name" value="Chitin binding domain"/>
    <property type="match status" value="2"/>
</dbReference>
<dbReference type="GO" id="GO:0008061">
    <property type="term" value="F:chitin binding"/>
    <property type="evidence" value="ECO:0007669"/>
    <property type="project" value="InterPro"/>
</dbReference>
<organism evidence="3 4">
    <name type="scientific">Drosophila rubida</name>
    <dbReference type="NCBI Taxonomy" id="30044"/>
    <lineage>
        <taxon>Eukaryota</taxon>
        <taxon>Metazoa</taxon>
        <taxon>Ecdysozoa</taxon>
        <taxon>Arthropoda</taxon>
        <taxon>Hexapoda</taxon>
        <taxon>Insecta</taxon>
        <taxon>Pterygota</taxon>
        <taxon>Neoptera</taxon>
        <taxon>Endopterygota</taxon>
        <taxon>Diptera</taxon>
        <taxon>Brachycera</taxon>
        <taxon>Muscomorpha</taxon>
        <taxon>Ephydroidea</taxon>
        <taxon>Drosophilidae</taxon>
        <taxon>Drosophila</taxon>
    </lineage>
</organism>
<dbReference type="InterPro" id="IPR036508">
    <property type="entry name" value="Chitin-bd_dom_sf"/>
</dbReference>
<reference evidence="3" key="1">
    <citation type="journal article" date="2021" name="Mol. Ecol. Resour.">
        <title>Phylogenomic analyses of the genus Drosophila reveals genomic signals of climate adaptation.</title>
        <authorList>
            <person name="Li F."/>
            <person name="Rane R.V."/>
            <person name="Luria V."/>
            <person name="Xiong Z."/>
            <person name="Chen J."/>
            <person name="Li Z."/>
            <person name="Catullo R.A."/>
            <person name="Griffin P.C."/>
            <person name="Schiffer M."/>
            <person name="Pearce S."/>
            <person name="Lee S.F."/>
            <person name="McElroy K."/>
            <person name="Stocker A."/>
            <person name="Shirriffs J."/>
            <person name="Cockerell F."/>
            <person name="Coppin C."/>
            <person name="Sgro C.M."/>
            <person name="Karger A."/>
            <person name="Cain J.W."/>
            <person name="Weber J.A."/>
            <person name="Santpere G."/>
            <person name="Kirschner M.W."/>
            <person name="Hoffmann A.A."/>
            <person name="Oakeshott J.G."/>
            <person name="Zhang G."/>
        </authorList>
    </citation>
    <scope>NUCLEOTIDE SEQUENCE</scope>
    <source>
        <strain evidence="3">BGI-SZ-2011g</strain>
    </source>
</reference>
<feature type="chain" id="PRO_5042037485" description="Chitin-binding type-2 domain-containing protein" evidence="1">
    <location>
        <begin position="23"/>
        <end position="141"/>
    </location>
</feature>
<keyword evidence="1" id="KW-0732">Signal</keyword>
<feature type="domain" description="Chitin-binding type-2" evidence="2">
    <location>
        <begin position="24"/>
        <end position="74"/>
    </location>
</feature>
<accession>A0AAD4JYJ1</accession>
<protein>
    <recommendedName>
        <fullName evidence="2">Chitin-binding type-2 domain-containing protein</fullName>
    </recommendedName>
</protein>
<proteinExistence type="predicted"/>
<keyword evidence="4" id="KW-1185">Reference proteome</keyword>
<dbReference type="EMBL" id="JAJJHW010002774">
    <property type="protein sequence ID" value="KAH8366069.1"/>
    <property type="molecule type" value="Genomic_DNA"/>
</dbReference>
<feature type="domain" description="Chitin-binding type-2" evidence="2">
    <location>
        <begin position="91"/>
        <end position="139"/>
    </location>
</feature>
<name>A0AAD4JYJ1_9MUSC</name>
<evidence type="ECO:0000259" key="2">
    <source>
        <dbReference type="SMART" id="SM00494"/>
    </source>
</evidence>
<comment type="caution">
    <text evidence="3">The sequence shown here is derived from an EMBL/GenBank/DDBJ whole genome shotgun (WGS) entry which is preliminary data.</text>
</comment>
<sequence length="141" mass="15139">MSSSKLLPLLGLLLVLYAAAIAADSCKDGALYAAEATNEYYHCVNGALQHRTCPGDESYFDAHSSACRHGKPPSNYVTSPPSTDDSLEVLGMCQRIGQTGDLTDCKLYYHCAVKGAAVQRGDCPDNHIFDLVKFSCVRGTC</sequence>
<dbReference type="GO" id="GO:0005576">
    <property type="term" value="C:extracellular region"/>
    <property type="evidence" value="ECO:0007669"/>
    <property type="project" value="InterPro"/>
</dbReference>
<evidence type="ECO:0000313" key="3">
    <source>
        <dbReference type="EMBL" id="KAH8366069.1"/>
    </source>
</evidence>
<dbReference type="Pfam" id="PF01607">
    <property type="entry name" value="CBM_14"/>
    <property type="match status" value="2"/>
</dbReference>
<dbReference type="SUPFAM" id="SSF57625">
    <property type="entry name" value="Invertebrate chitin-binding proteins"/>
    <property type="match status" value="2"/>
</dbReference>
<dbReference type="AlphaFoldDB" id="A0AAD4JYJ1"/>
<dbReference type="Proteomes" id="UP001200034">
    <property type="component" value="Unassembled WGS sequence"/>
</dbReference>
<gene>
    <name evidence="3" type="ORF">KR093_008863</name>
</gene>